<feature type="transmembrane region" description="Helical" evidence="1">
    <location>
        <begin position="6"/>
        <end position="28"/>
    </location>
</feature>
<keyword evidence="1" id="KW-1133">Transmembrane helix</keyword>
<dbReference type="PANTHER" id="PTHR36394">
    <property type="entry name" value="OS01G0277700 PROTEIN"/>
    <property type="match status" value="1"/>
</dbReference>
<sequence>MIQILIGSLVLSVLHALIPSHWLPFIAISKTERWPLGRTLTVTALAGLAHTLSTTLLGMIVGLAGYEISESYHELAETVIPAVLLMLGLYYLMQHFRHAHAHTHVEPRDMAGRSYGALLLSLCLAMFLSPCIEINAFFLSAGAIGWQALTLVAVIYNVVTLAGMLCMVTLGVYGLQRVNAHWFEHHEHLITGLTLIGLAVLNLFLEH</sequence>
<proteinExistence type="predicted"/>
<keyword evidence="1" id="KW-0812">Transmembrane</keyword>
<feature type="transmembrane region" description="Helical" evidence="1">
    <location>
        <begin position="144"/>
        <end position="175"/>
    </location>
</feature>
<dbReference type="STRING" id="563176.SAMN04488090_2354"/>
<organism evidence="2 3">
    <name type="scientific">Siphonobacter aquaeclarae</name>
    <dbReference type="NCBI Taxonomy" id="563176"/>
    <lineage>
        <taxon>Bacteria</taxon>
        <taxon>Pseudomonadati</taxon>
        <taxon>Bacteroidota</taxon>
        <taxon>Cytophagia</taxon>
        <taxon>Cytophagales</taxon>
        <taxon>Cytophagaceae</taxon>
        <taxon>Siphonobacter</taxon>
    </lineage>
</organism>
<dbReference type="AlphaFoldDB" id="A0A1G9PX66"/>
<evidence type="ECO:0000313" key="3">
    <source>
        <dbReference type="Proteomes" id="UP000198901"/>
    </source>
</evidence>
<evidence type="ECO:0008006" key="4">
    <source>
        <dbReference type="Google" id="ProtNLM"/>
    </source>
</evidence>
<keyword evidence="1" id="KW-0472">Membrane</keyword>
<dbReference type="RefSeq" id="WP_093202064.1">
    <property type="nucleotide sequence ID" value="NZ_FNGS01000004.1"/>
</dbReference>
<feature type="transmembrane region" description="Helical" evidence="1">
    <location>
        <begin position="114"/>
        <end position="138"/>
    </location>
</feature>
<feature type="transmembrane region" description="Helical" evidence="1">
    <location>
        <begin position="40"/>
        <end position="63"/>
    </location>
</feature>
<gene>
    <name evidence="2" type="ORF">SAMN04488090_2354</name>
</gene>
<dbReference type="OrthoDB" id="9782403at2"/>
<evidence type="ECO:0000313" key="2">
    <source>
        <dbReference type="EMBL" id="SDM03081.1"/>
    </source>
</evidence>
<reference evidence="2 3" key="1">
    <citation type="submission" date="2016-10" db="EMBL/GenBank/DDBJ databases">
        <authorList>
            <person name="de Groot N.N."/>
        </authorList>
    </citation>
    <scope>NUCLEOTIDE SEQUENCE [LARGE SCALE GENOMIC DNA]</scope>
    <source>
        <strain evidence="2 3">DSM 21668</strain>
    </source>
</reference>
<protein>
    <recommendedName>
        <fullName evidence="4">Cytochrome C biogenesis protein transmembrane region</fullName>
    </recommendedName>
</protein>
<dbReference type="EMBL" id="FNGS01000004">
    <property type="protein sequence ID" value="SDM03081.1"/>
    <property type="molecule type" value="Genomic_DNA"/>
</dbReference>
<feature type="transmembrane region" description="Helical" evidence="1">
    <location>
        <begin position="187"/>
        <end position="205"/>
    </location>
</feature>
<dbReference type="Proteomes" id="UP000198901">
    <property type="component" value="Unassembled WGS sequence"/>
</dbReference>
<accession>A0A1G9PX66</accession>
<name>A0A1G9PX66_9BACT</name>
<feature type="transmembrane region" description="Helical" evidence="1">
    <location>
        <begin position="75"/>
        <end position="93"/>
    </location>
</feature>
<dbReference type="PANTHER" id="PTHR36394:SF1">
    <property type="entry name" value="OS01G0277700 PROTEIN"/>
    <property type="match status" value="1"/>
</dbReference>
<evidence type="ECO:0000256" key="1">
    <source>
        <dbReference type="SAM" id="Phobius"/>
    </source>
</evidence>
<keyword evidence="3" id="KW-1185">Reference proteome</keyword>